<keyword evidence="1" id="KW-1133">Transmembrane helix</keyword>
<gene>
    <name evidence="2" type="ORF">ACFQNG_10735</name>
</gene>
<comment type="caution">
    <text evidence="2">The sequence shown here is derived from an EMBL/GenBank/DDBJ whole genome shotgun (WGS) entry which is preliminary data.</text>
</comment>
<dbReference type="EMBL" id="JBHTBW010000031">
    <property type="protein sequence ID" value="MFC7441617.1"/>
    <property type="molecule type" value="Genomic_DNA"/>
</dbReference>
<evidence type="ECO:0000313" key="2">
    <source>
        <dbReference type="EMBL" id="MFC7441617.1"/>
    </source>
</evidence>
<feature type="transmembrane region" description="Helical" evidence="1">
    <location>
        <begin position="6"/>
        <end position="23"/>
    </location>
</feature>
<evidence type="ECO:0000313" key="3">
    <source>
        <dbReference type="Proteomes" id="UP001596500"/>
    </source>
</evidence>
<dbReference type="Proteomes" id="UP001596500">
    <property type="component" value="Unassembled WGS sequence"/>
</dbReference>
<accession>A0ABW2RLN5</accession>
<keyword evidence="1" id="KW-0812">Transmembrane</keyword>
<protein>
    <submittedName>
        <fullName evidence="2">Uncharacterized protein</fullName>
    </submittedName>
</protein>
<name>A0ABW2RLN5_9BACL</name>
<reference evidence="3" key="1">
    <citation type="journal article" date="2019" name="Int. J. Syst. Evol. Microbiol.">
        <title>The Global Catalogue of Microorganisms (GCM) 10K type strain sequencing project: providing services to taxonomists for standard genome sequencing and annotation.</title>
        <authorList>
            <consortium name="The Broad Institute Genomics Platform"/>
            <consortium name="The Broad Institute Genome Sequencing Center for Infectious Disease"/>
            <person name="Wu L."/>
            <person name="Ma J."/>
        </authorList>
    </citation>
    <scope>NUCLEOTIDE SEQUENCE [LARGE SCALE GENOMIC DNA]</scope>
    <source>
        <strain evidence="3">CGMCC 1.12942</strain>
    </source>
</reference>
<evidence type="ECO:0000256" key="1">
    <source>
        <dbReference type="SAM" id="Phobius"/>
    </source>
</evidence>
<organism evidence="2 3">
    <name type="scientific">Laceyella putida</name>
    <dbReference type="NCBI Taxonomy" id="110101"/>
    <lineage>
        <taxon>Bacteria</taxon>
        <taxon>Bacillati</taxon>
        <taxon>Bacillota</taxon>
        <taxon>Bacilli</taxon>
        <taxon>Bacillales</taxon>
        <taxon>Thermoactinomycetaceae</taxon>
        <taxon>Laceyella</taxon>
    </lineage>
</organism>
<dbReference type="RefSeq" id="WP_379864922.1">
    <property type="nucleotide sequence ID" value="NZ_JBHTBW010000031.1"/>
</dbReference>
<keyword evidence="1" id="KW-0472">Membrane</keyword>
<sequence>MQWNHDILLILGGLVLIALILVLSTKKREETPKGQEPEKGPLYHLTLEERENQEHSPTLTFRLSHAQSLPFSMERIHVRIHNGTSAYQREWACSQPVDAGETFCFTFPFHVAHHHLQQQGRINPGDRLRMELTFMIGDQEQATFAYQLESIALAWVSHELLHQFRVSGDADGSEGAATLFATPDHNHVVQHHIQHHYL</sequence>
<keyword evidence="3" id="KW-1185">Reference proteome</keyword>
<proteinExistence type="predicted"/>